<dbReference type="PROSITE" id="PS00178">
    <property type="entry name" value="AA_TRNA_LIGASE_I"/>
    <property type="match status" value="1"/>
</dbReference>
<evidence type="ECO:0000259" key="12">
    <source>
        <dbReference type="Pfam" id="PF08264"/>
    </source>
</evidence>
<reference evidence="15 16" key="1">
    <citation type="submission" date="2020-08" db="EMBL/GenBank/DDBJ databases">
        <title>Description of novel Pseudomonas species.</title>
        <authorList>
            <person name="Duman M."/>
            <person name="Mulet M."/>
            <person name="Altun S."/>
            <person name="Saticioglu I.B."/>
            <person name="Lalucat J."/>
            <person name="Garcia-Valdes E."/>
        </authorList>
    </citation>
    <scope>NUCLEOTIDE SEQUENCE [LARGE SCALE GENOMIC DNA]</scope>
    <source>
        <strain evidence="15 16">P66</strain>
    </source>
</reference>
<dbReference type="Gene3D" id="3.90.740.10">
    <property type="entry name" value="Valyl/Leucyl/Isoleucyl-tRNA synthetase, editing domain"/>
    <property type="match status" value="1"/>
</dbReference>
<dbReference type="Gene3D" id="2.20.28.290">
    <property type="match status" value="1"/>
</dbReference>
<dbReference type="PRINTS" id="PR00985">
    <property type="entry name" value="TRNASYNTHLEU"/>
</dbReference>
<keyword evidence="5 9" id="KW-0067">ATP-binding</keyword>
<evidence type="ECO:0000259" key="13">
    <source>
        <dbReference type="Pfam" id="PF09334"/>
    </source>
</evidence>
<protein>
    <recommendedName>
        <fullName evidence="9">Leucine--tRNA ligase</fullName>
        <ecNumber evidence="9">6.1.1.4</ecNumber>
    </recommendedName>
    <alternativeName>
        <fullName evidence="9">Leucyl-tRNA synthetase</fullName>
        <shortName evidence="9">LeuRS</shortName>
    </alternativeName>
</protein>
<accession>A0ABS2BX85</accession>
<proteinExistence type="inferred from homology"/>
<keyword evidence="2 9" id="KW-0963">Cytoplasm</keyword>
<feature type="domain" description="Aminoacyl-tRNA synthetase class Ia" evidence="11">
    <location>
        <begin position="626"/>
        <end position="660"/>
    </location>
</feature>
<evidence type="ECO:0000313" key="15">
    <source>
        <dbReference type="EMBL" id="MBM5458095.1"/>
    </source>
</evidence>
<organism evidence="15 16">
    <name type="scientific">Pseudomonas arcuscaelestis</name>
    <dbReference type="NCBI Taxonomy" id="2710591"/>
    <lineage>
        <taxon>Bacteria</taxon>
        <taxon>Pseudomonadati</taxon>
        <taxon>Pseudomonadota</taxon>
        <taxon>Gammaproteobacteria</taxon>
        <taxon>Pseudomonadales</taxon>
        <taxon>Pseudomonadaceae</taxon>
        <taxon>Pseudomonas</taxon>
    </lineage>
</organism>
<dbReference type="CDD" id="cd07958">
    <property type="entry name" value="Anticodon_Ia_Leu_BEm"/>
    <property type="match status" value="1"/>
</dbReference>
<dbReference type="CDD" id="cd00812">
    <property type="entry name" value="LeuRS_core"/>
    <property type="match status" value="1"/>
</dbReference>
<dbReference type="Gene3D" id="1.10.730.10">
    <property type="entry name" value="Isoleucyl-tRNA Synthetase, Domain 1"/>
    <property type="match status" value="1"/>
</dbReference>
<dbReference type="SUPFAM" id="SSF50677">
    <property type="entry name" value="ValRS/IleRS/LeuRS editing domain"/>
    <property type="match status" value="1"/>
</dbReference>
<evidence type="ECO:0000259" key="11">
    <source>
        <dbReference type="Pfam" id="PF00133"/>
    </source>
</evidence>
<comment type="catalytic activity">
    <reaction evidence="8 9">
        <text>tRNA(Leu) + L-leucine + ATP = L-leucyl-tRNA(Leu) + AMP + diphosphate</text>
        <dbReference type="Rhea" id="RHEA:11688"/>
        <dbReference type="Rhea" id="RHEA-COMP:9613"/>
        <dbReference type="Rhea" id="RHEA-COMP:9622"/>
        <dbReference type="ChEBI" id="CHEBI:30616"/>
        <dbReference type="ChEBI" id="CHEBI:33019"/>
        <dbReference type="ChEBI" id="CHEBI:57427"/>
        <dbReference type="ChEBI" id="CHEBI:78442"/>
        <dbReference type="ChEBI" id="CHEBI:78494"/>
        <dbReference type="ChEBI" id="CHEBI:456215"/>
        <dbReference type="EC" id="6.1.1.4"/>
    </reaction>
</comment>
<evidence type="ECO:0000256" key="6">
    <source>
        <dbReference type="ARBA" id="ARBA00022917"/>
    </source>
</evidence>
<feature type="domain" description="Aminoacyl-tRNA synthetase class Ia" evidence="11">
    <location>
        <begin position="422"/>
        <end position="579"/>
    </location>
</feature>
<feature type="short sequence motif" description="'HIGH' region" evidence="9">
    <location>
        <begin position="42"/>
        <end position="52"/>
    </location>
</feature>
<keyword evidence="3 9" id="KW-0436">Ligase</keyword>
<feature type="domain" description="Methionyl/Leucyl tRNA synthetase" evidence="13">
    <location>
        <begin position="39"/>
        <end position="171"/>
    </location>
</feature>
<dbReference type="Gene3D" id="3.40.50.620">
    <property type="entry name" value="HUPs"/>
    <property type="match status" value="2"/>
</dbReference>
<dbReference type="InterPro" id="IPR025709">
    <property type="entry name" value="Leu_tRNA-synth_edit"/>
</dbReference>
<keyword evidence="7 9" id="KW-0030">Aminoacyl-tRNA synthetase</keyword>
<dbReference type="SUPFAM" id="SSF47323">
    <property type="entry name" value="Anticodon-binding domain of a subclass of class I aminoacyl-tRNA synthetases"/>
    <property type="match status" value="1"/>
</dbReference>
<dbReference type="InterPro" id="IPR013155">
    <property type="entry name" value="M/V/L/I-tRNA-synth_anticd-bd"/>
</dbReference>
<feature type="domain" description="Methionyl/Valyl/Leucyl/Isoleucyl-tRNA synthetase anticodon-binding" evidence="12">
    <location>
        <begin position="707"/>
        <end position="831"/>
    </location>
</feature>
<dbReference type="Proteomes" id="UP000745663">
    <property type="component" value="Unassembled WGS sequence"/>
</dbReference>
<dbReference type="Pfam" id="PF09334">
    <property type="entry name" value="tRNA-synt_1g"/>
    <property type="match status" value="1"/>
</dbReference>
<dbReference type="NCBIfam" id="TIGR00396">
    <property type="entry name" value="leuS_bact"/>
    <property type="match status" value="1"/>
</dbReference>
<feature type="domain" description="Leucyl-tRNA synthetase editing" evidence="14">
    <location>
        <begin position="221"/>
        <end position="405"/>
    </location>
</feature>
<evidence type="ECO:0000256" key="1">
    <source>
        <dbReference type="ARBA" id="ARBA00005594"/>
    </source>
</evidence>
<evidence type="ECO:0000256" key="5">
    <source>
        <dbReference type="ARBA" id="ARBA00022840"/>
    </source>
</evidence>
<dbReference type="EMBL" id="JACOPV010000006">
    <property type="protein sequence ID" value="MBM5458095.1"/>
    <property type="molecule type" value="Genomic_DNA"/>
</dbReference>
<gene>
    <name evidence="9" type="primary">leuS</name>
    <name evidence="15" type="ORF">H8F21_11055</name>
</gene>
<dbReference type="InterPro" id="IPR014729">
    <property type="entry name" value="Rossmann-like_a/b/a_fold"/>
</dbReference>
<feature type="short sequence motif" description="'KMSKS' region" evidence="9">
    <location>
        <begin position="627"/>
        <end position="631"/>
    </location>
</feature>
<evidence type="ECO:0000313" key="16">
    <source>
        <dbReference type="Proteomes" id="UP000745663"/>
    </source>
</evidence>
<comment type="caution">
    <text evidence="15">The sequence shown here is derived from an EMBL/GenBank/DDBJ whole genome shotgun (WGS) entry which is preliminary data.</text>
</comment>
<dbReference type="RefSeq" id="WP_203584333.1">
    <property type="nucleotide sequence ID" value="NZ_JACOPV010000006.1"/>
</dbReference>
<dbReference type="InterPro" id="IPR015413">
    <property type="entry name" value="Methionyl/Leucyl_tRNA_Synth"/>
</dbReference>
<keyword evidence="6 9" id="KW-0648">Protein biosynthesis</keyword>
<dbReference type="InterPro" id="IPR002302">
    <property type="entry name" value="Leu-tRNA-ligase"/>
</dbReference>
<evidence type="ECO:0000256" key="9">
    <source>
        <dbReference type="HAMAP-Rule" id="MF_00049"/>
    </source>
</evidence>
<dbReference type="Pfam" id="PF00133">
    <property type="entry name" value="tRNA-synt_1"/>
    <property type="match status" value="2"/>
</dbReference>
<evidence type="ECO:0000259" key="14">
    <source>
        <dbReference type="Pfam" id="PF13603"/>
    </source>
</evidence>
<dbReference type="PANTHER" id="PTHR43740:SF2">
    <property type="entry name" value="LEUCINE--TRNA LIGASE, MITOCHONDRIAL"/>
    <property type="match status" value="1"/>
</dbReference>
<dbReference type="InterPro" id="IPR009080">
    <property type="entry name" value="tRNAsynth_Ia_anticodon-bd"/>
</dbReference>
<dbReference type="GO" id="GO:0004823">
    <property type="term" value="F:leucine-tRNA ligase activity"/>
    <property type="evidence" value="ECO:0007669"/>
    <property type="project" value="UniProtKB-EC"/>
</dbReference>
<name>A0ABS2BX85_9PSED</name>
<evidence type="ECO:0000256" key="3">
    <source>
        <dbReference type="ARBA" id="ARBA00022598"/>
    </source>
</evidence>
<comment type="subcellular location">
    <subcellularLocation>
        <location evidence="9">Cytoplasm</location>
    </subcellularLocation>
</comment>
<sequence length="868" mass="96885">MHELYQPREIEAAAQSYWDEQKSFEVSEQLGKESYYCLSMFPYPSGKLHMGHVRNYTIGDVIARYQRMLGKNVLQPMGWDAFGMPAENAAMKNNVAPAKWTYENIDYMKTQLKSLGLAFDWSREVTTCKPDYYRWEQWLFTRLFEKGVIYRKNGTVNWDPADQTVLANEQVIDGRGWRSGALIEKREIPMYYFKITDYADELLESLDELPGWPEQVKTMQRNWIGKSRGMEVQFPYDQASIGHAGALKVFTTRPDTLMGATYVAVAAEHPLATQAAQGNPQLQAFIDECKSGSVAEADVATQEKKGLATSLFVEHPLTGEKLPVWVANYVLMHYGDGAVMAVPAHDERDFEFAKKYNLPLKAVVRTSLGDEVAAEWDAACGEHGVLINSGEFDGLDFPGAFDAIEVALIKKELGKSRTQFRLRDWGISRQRYWGCPIPIVHCPSCGDVPVPEDQLPVILPENVVPDGAGSPLARMPEFYECSCPKCGTPAKRETDTMDTFVESSWYFARYASPNYEGGLVDPKAANHWLPVDQYIGGIEHAILHLLYARFFHKLMRDEGLVTSNEPFKNLLTQGMVVADTYYRVASNGGKDWFNPADVEVERDAKAKIIGARLKTDGLPVEIGGTEKMSKSKNNGVDPQAMIEAYGADTCRLFMMFASPPDMSLEWSDSGVEGSNRFLRRVWRLAQAHVTQGLPDKLDIAALDDDQKVIRRAIHAAIKQASTDVGQFHKFNTAIAQVMTLMNVLEKAPRASEQDRALVQEGLETVALLLAPITPHISHELWHRLGHQGAVIDAGWPAVDESALVQDSIVLVIQVNGKLRGQIEMPAAASREEVEAAARSNENVLRFTEGLSIRKVIVVPGKLVNIVAN</sequence>
<dbReference type="PANTHER" id="PTHR43740">
    <property type="entry name" value="LEUCYL-TRNA SYNTHETASE"/>
    <property type="match status" value="1"/>
</dbReference>
<dbReference type="HAMAP" id="MF_00049_B">
    <property type="entry name" value="Leu_tRNA_synth_B"/>
    <property type="match status" value="1"/>
</dbReference>
<comment type="similarity">
    <text evidence="1 9 10">Belongs to the class-I aminoacyl-tRNA synthetase family.</text>
</comment>
<dbReference type="InterPro" id="IPR002300">
    <property type="entry name" value="aa-tRNA-synth_Ia"/>
</dbReference>
<dbReference type="Pfam" id="PF13603">
    <property type="entry name" value="tRNA-synt_1_2"/>
    <property type="match status" value="1"/>
</dbReference>
<dbReference type="SUPFAM" id="SSF52374">
    <property type="entry name" value="Nucleotidylyl transferase"/>
    <property type="match status" value="1"/>
</dbReference>
<dbReference type="InterPro" id="IPR001412">
    <property type="entry name" value="aa-tRNA-synth_I_CS"/>
</dbReference>
<keyword evidence="16" id="KW-1185">Reference proteome</keyword>
<evidence type="ECO:0000256" key="2">
    <source>
        <dbReference type="ARBA" id="ARBA00022490"/>
    </source>
</evidence>
<dbReference type="InterPro" id="IPR009008">
    <property type="entry name" value="Val/Leu/Ile-tRNA-synth_edit"/>
</dbReference>
<dbReference type="Pfam" id="PF08264">
    <property type="entry name" value="Anticodon_1"/>
    <property type="match status" value="1"/>
</dbReference>
<feature type="binding site" evidence="9">
    <location>
        <position position="630"/>
    </location>
    <ligand>
        <name>ATP</name>
        <dbReference type="ChEBI" id="CHEBI:30616"/>
    </ligand>
</feature>
<evidence type="ECO:0000256" key="7">
    <source>
        <dbReference type="ARBA" id="ARBA00023146"/>
    </source>
</evidence>
<dbReference type="EC" id="6.1.1.4" evidence="9"/>
<keyword evidence="4 9" id="KW-0547">Nucleotide-binding</keyword>
<evidence type="ECO:0000256" key="8">
    <source>
        <dbReference type="ARBA" id="ARBA00047469"/>
    </source>
</evidence>
<dbReference type="Gene3D" id="3.10.20.590">
    <property type="match status" value="1"/>
</dbReference>
<evidence type="ECO:0000256" key="10">
    <source>
        <dbReference type="RuleBase" id="RU363035"/>
    </source>
</evidence>
<evidence type="ECO:0000256" key="4">
    <source>
        <dbReference type="ARBA" id="ARBA00022741"/>
    </source>
</evidence>